<dbReference type="InterPro" id="IPR050143">
    <property type="entry name" value="TRIM/RBCC"/>
</dbReference>
<organism evidence="3 4">
    <name type="scientific">Coregonus suidteri</name>
    <dbReference type="NCBI Taxonomy" id="861788"/>
    <lineage>
        <taxon>Eukaryota</taxon>
        <taxon>Metazoa</taxon>
        <taxon>Chordata</taxon>
        <taxon>Craniata</taxon>
        <taxon>Vertebrata</taxon>
        <taxon>Euteleostomi</taxon>
        <taxon>Actinopterygii</taxon>
        <taxon>Neopterygii</taxon>
        <taxon>Teleostei</taxon>
        <taxon>Protacanthopterygii</taxon>
        <taxon>Salmoniformes</taxon>
        <taxon>Salmonidae</taxon>
        <taxon>Coregoninae</taxon>
        <taxon>Coregonus</taxon>
    </lineage>
</organism>
<feature type="region of interest" description="Disordered" evidence="1">
    <location>
        <begin position="128"/>
        <end position="161"/>
    </location>
</feature>
<dbReference type="PANTHER" id="PTHR24103">
    <property type="entry name" value="E3 UBIQUITIN-PROTEIN LIGASE TRIM"/>
    <property type="match status" value="1"/>
</dbReference>
<keyword evidence="4" id="KW-1185">Reference proteome</keyword>
<dbReference type="SUPFAM" id="SSF49899">
    <property type="entry name" value="Concanavalin A-like lectins/glucanases"/>
    <property type="match status" value="1"/>
</dbReference>
<dbReference type="SMART" id="SM00449">
    <property type="entry name" value="SPRY"/>
    <property type="match status" value="1"/>
</dbReference>
<evidence type="ECO:0000313" key="3">
    <source>
        <dbReference type="EMBL" id="KAK6310387.1"/>
    </source>
</evidence>
<feature type="compositionally biased region" description="Basic and acidic residues" evidence="1">
    <location>
        <begin position="140"/>
        <end position="161"/>
    </location>
</feature>
<feature type="domain" description="B30.2/SPRY" evidence="2">
    <location>
        <begin position="243"/>
        <end position="437"/>
    </location>
</feature>
<dbReference type="InterPro" id="IPR013320">
    <property type="entry name" value="ConA-like_dom_sf"/>
</dbReference>
<dbReference type="PROSITE" id="PS50188">
    <property type="entry name" value="B302_SPRY"/>
    <property type="match status" value="1"/>
</dbReference>
<reference evidence="3 4" key="1">
    <citation type="submission" date="2021-04" db="EMBL/GenBank/DDBJ databases">
        <authorList>
            <person name="De Guttry C."/>
            <person name="Zahm M."/>
            <person name="Klopp C."/>
            <person name="Cabau C."/>
            <person name="Louis A."/>
            <person name="Berthelot C."/>
            <person name="Parey E."/>
            <person name="Roest Crollius H."/>
            <person name="Montfort J."/>
            <person name="Robinson-Rechavi M."/>
            <person name="Bucao C."/>
            <person name="Bouchez O."/>
            <person name="Gislard M."/>
            <person name="Lluch J."/>
            <person name="Milhes M."/>
            <person name="Lampietro C."/>
            <person name="Lopez Roques C."/>
            <person name="Donnadieu C."/>
            <person name="Braasch I."/>
            <person name="Desvignes T."/>
            <person name="Postlethwait J."/>
            <person name="Bobe J."/>
            <person name="Wedekind C."/>
            <person name="Guiguen Y."/>
        </authorList>
    </citation>
    <scope>NUCLEOTIDE SEQUENCE [LARGE SCALE GENOMIC DNA]</scope>
    <source>
        <strain evidence="3">Cs_M1</strain>
        <tissue evidence="3">Blood</tissue>
    </source>
</reference>
<evidence type="ECO:0000256" key="1">
    <source>
        <dbReference type="SAM" id="MobiDB-lite"/>
    </source>
</evidence>
<dbReference type="Proteomes" id="UP001356427">
    <property type="component" value="Unassembled WGS sequence"/>
</dbReference>
<name>A0AAN8R2U9_9TELE</name>
<evidence type="ECO:0000313" key="4">
    <source>
        <dbReference type="Proteomes" id="UP001356427"/>
    </source>
</evidence>
<dbReference type="Gene3D" id="2.60.120.920">
    <property type="match status" value="1"/>
</dbReference>
<accession>A0AAN8R2U9</accession>
<dbReference type="InterPro" id="IPR001870">
    <property type="entry name" value="B30.2/SPRY"/>
</dbReference>
<dbReference type="InterPro" id="IPR003879">
    <property type="entry name" value="Butyrophylin_SPRY"/>
</dbReference>
<dbReference type="InterPro" id="IPR006574">
    <property type="entry name" value="PRY"/>
</dbReference>
<dbReference type="CDD" id="cd13733">
    <property type="entry name" value="SPRY_PRY_C-I_1"/>
    <property type="match status" value="1"/>
</dbReference>
<dbReference type="Pfam" id="PF13765">
    <property type="entry name" value="PRY"/>
    <property type="match status" value="1"/>
</dbReference>
<dbReference type="AlphaFoldDB" id="A0AAN8R2U9"/>
<dbReference type="Pfam" id="PF00622">
    <property type="entry name" value="SPRY"/>
    <property type="match status" value="1"/>
</dbReference>
<dbReference type="InterPro" id="IPR043136">
    <property type="entry name" value="B30.2/SPRY_sf"/>
</dbReference>
<dbReference type="InterPro" id="IPR003877">
    <property type="entry name" value="SPRY_dom"/>
</dbReference>
<proteinExistence type="predicted"/>
<sequence>MASQTVEILRVGGSYGSFGSTCQKENNHRTCSSQPFNKPLMSLHKLAKGKKRLKRKMLELLAQIKGTVKEKEDFTLDESKLIMRELAAELSKVVQISNTSFLTRVSEDGSCQEERQDFILQWAEELKHSSQTRQTPAGEPTRDRRSDDPLDQQKPDKEQKLREARKALSEWAWTLKDMEQDSVCPDEDVCSVLQDLERQWKRGKLPNMLPVMDFLIWSMLQEQQEGSIVKQWLRNRQRFRSRVTLNRIPDLIWKWISKASAEITLDEQTANPSLVLSPDRKRVKMATIIESVFDPWCGYSPSSHKYDGWWCVQAKEGFTSGRHYWQVGVRGKAEWRIGVVRESAPRNGFATLNTKAGYWTLRLQLGELMAVTVPVIKLNQYPPSRLGVLLDIEGGQISFYDAEERRHIYTFNTNFDNSGKIYPVFGTIETDRELVIL</sequence>
<dbReference type="EMBL" id="JAGTTL010000016">
    <property type="protein sequence ID" value="KAK6310387.1"/>
    <property type="molecule type" value="Genomic_DNA"/>
</dbReference>
<gene>
    <name evidence="3" type="ORF">J4Q44_G00184420</name>
</gene>
<dbReference type="SMART" id="SM00589">
    <property type="entry name" value="PRY"/>
    <property type="match status" value="1"/>
</dbReference>
<dbReference type="PRINTS" id="PR01407">
    <property type="entry name" value="BUTYPHLNCDUF"/>
</dbReference>
<protein>
    <recommendedName>
        <fullName evidence="2">B30.2/SPRY domain-containing protein</fullName>
    </recommendedName>
</protein>
<evidence type="ECO:0000259" key="2">
    <source>
        <dbReference type="PROSITE" id="PS50188"/>
    </source>
</evidence>
<comment type="caution">
    <text evidence="3">The sequence shown here is derived from an EMBL/GenBank/DDBJ whole genome shotgun (WGS) entry which is preliminary data.</text>
</comment>